<dbReference type="InterPro" id="IPR011701">
    <property type="entry name" value="MFS"/>
</dbReference>
<evidence type="ECO:0000256" key="1">
    <source>
        <dbReference type="ARBA" id="ARBA00004651"/>
    </source>
</evidence>
<evidence type="ECO:0000313" key="9">
    <source>
        <dbReference type="Proteomes" id="UP000298482"/>
    </source>
</evidence>
<feature type="transmembrane region" description="Helical" evidence="6">
    <location>
        <begin position="12"/>
        <end position="36"/>
    </location>
</feature>
<dbReference type="Gene3D" id="1.20.1250.20">
    <property type="entry name" value="MFS general substrate transporter like domains"/>
    <property type="match status" value="2"/>
</dbReference>
<feature type="transmembrane region" description="Helical" evidence="6">
    <location>
        <begin position="276"/>
        <end position="294"/>
    </location>
</feature>
<evidence type="ECO:0000313" key="8">
    <source>
        <dbReference type="EMBL" id="TGA80947.1"/>
    </source>
</evidence>
<keyword evidence="2" id="KW-0813">Transport</keyword>
<feature type="transmembrane region" description="Helical" evidence="6">
    <location>
        <begin position="48"/>
        <end position="64"/>
    </location>
</feature>
<accession>A0ABY2KJR2</accession>
<evidence type="ECO:0000259" key="7">
    <source>
        <dbReference type="PROSITE" id="PS50850"/>
    </source>
</evidence>
<organism evidence="8 9">
    <name type="scientific">Staphylococcus croceilyticus</name>
    <dbReference type="NCBI Taxonomy" id="319942"/>
    <lineage>
        <taxon>Bacteria</taxon>
        <taxon>Bacillati</taxon>
        <taxon>Bacillota</taxon>
        <taxon>Bacilli</taxon>
        <taxon>Bacillales</taxon>
        <taxon>Staphylococcaceae</taxon>
        <taxon>Staphylococcus</taxon>
    </lineage>
</organism>
<keyword evidence="3 6" id="KW-0812">Transmembrane</keyword>
<evidence type="ECO:0000256" key="2">
    <source>
        <dbReference type="ARBA" id="ARBA00022448"/>
    </source>
</evidence>
<dbReference type="PANTHER" id="PTHR23531">
    <property type="entry name" value="QUINOLENE RESISTANCE PROTEIN NORA"/>
    <property type="match status" value="1"/>
</dbReference>
<keyword evidence="9" id="KW-1185">Reference proteome</keyword>
<feature type="transmembrane region" description="Helical" evidence="6">
    <location>
        <begin position="338"/>
        <end position="359"/>
    </location>
</feature>
<feature type="domain" description="Major facilitator superfamily (MFS) profile" evidence="7">
    <location>
        <begin position="10"/>
        <end position="388"/>
    </location>
</feature>
<gene>
    <name evidence="8" type="ORF">E2556_01120</name>
</gene>
<dbReference type="CDD" id="cd17489">
    <property type="entry name" value="MFS_YfcJ_like"/>
    <property type="match status" value="1"/>
</dbReference>
<dbReference type="InterPro" id="IPR052714">
    <property type="entry name" value="MFS_Exporter"/>
</dbReference>
<dbReference type="InterPro" id="IPR036259">
    <property type="entry name" value="MFS_trans_sf"/>
</dbReference>
<feature type="transmembrane region" description="Helical" evidence="6">
    <location>
        <begin position="300"/>
        <end position="318"/>
    </location>
</feature>
<evidence type="ECO:0000256" key="6">
    <source>
        <dbReference type="SAM" id="Phobius"/>
    </source>
</evidence>
<evidence type="ECO:0000256" key="5">
    <source>
        <dbReference type="ARBA" id="ARBA00023136"/>
    </source>
</evidence>
<keyword evidence="5 6" id="KW-0472">Membrane</keyword>
<dbReference type="PANTHER" id="PTHR23531:SF1">
    <property type="entry name" value="QUINOLENE RESISTANCE PROTEIN NORA"/>
    <property type="match status" value="1"/>
</dbReference>
<dbReference type="RefSeq" id="WP_103328379.1">
    <property type="nucleotide sequence ID" value="NZ_PPRD01000008.1"/>
</dbReference>
<sequence>MAQRLWTKDFIFVTLVNLFMYLIHYMLIVTVTSFAIDEYHASESIGGLAAGVFIIGMLGGRLGSGRIIDSLQPKKVLLGGVIASIIAIALYFTINNIWVLMLIRFLHGLAFGFSSTATGTISSRIIPEERKGEGIGYYGLSVTLASAFGPFLGLVLDNNLGFSSIFAIGLISILISLVFTIFIKKLPMDEMDTSEDATHKPKGINAFLQKEALPISMVVILVGIAYASVLSFLSIYADLLDLVTASSFFFVVFAIATFITRPFTGKIYDRFGENKVMYPVLASFAIGLVILSMTTSSFTLLVAAAFIGIGYGTVIPTAQAIAVQQSPSSKMGLATSTFYIFVDFGAGMGPFILGIFIPFLGYRNLYLAMAGVIIVAIIAYYFIHARHHKHPHKASTNHSQRK</sequence>
<feature type="transmembrane region" description="Helical" evidence="6">
    <location>
        <begin position="242"/>
        <end position="264"/>
    </location>
</feature>
<feature type="transmembrane region" description="Helical" evidence="6">
    <location>
        <begin position="76"/>
        <end position="94"/>
    </location>
</feature>
<dbReference type="EMBL" id="SRJF01000001">
    <property type="protein sequence ID" value="TGA80947.1"/>
    <property type="molecule type" value="Genomic_DNA"/>
</dbReference>
<dbReference type="InterPro" id="IPR020846">
    <property type="entry name" value="MFS_dom"/>
</dbReference>
<name>A0ABY2KJR2_9STAP</name>
<dbReference type="PROSITE" id="PS50850">
    <property type="entry name" value="MFS"/>
    <property type="match status" value="1"/>
</dbReference>
<dbReference type="Proteomes" id="UP000298482">
    <property type="component" value="Unassembled WGS sequence"/>
</dbReference>
<feature type="transmembrane region" description="Helical" evidence="6">
    <location>
        <begin position="162"/>
        <end position="183"/>
    </location>
</feature>
<feature type="transmembrane region" description="Helical" evidence="6">
    <location>
        <begin position="135"/>
        <end position="156"/>
    </location>
</feature>
<reference evidence="8 9" key="1">
    <citation type="submission" date="2019-04" db="EMBL/GenBank/DDBJ databases">
        <title>Genomic characterization of Staphylococcus petrasii strains.</title>
        <authorList>
            <person name="Vrbovska V."/>
            <person name="Kovarovic V."/>
            <person name="Maslanova I."/>
            <person name="Indrakova A."/>
            <person name="Petras P."/>
            <person name="Sedo O."/>
            <person name="Svec P."/>
            <person name="Fisarova L."/>
            <person name="Sedlacek I."/>
            <person name="Doskar J."/>
            <person name="Pantucek R."/>
        </authorList>
    </citation>
    <scope>NUCLEOTIDE SEQUENCE [LARGE SCALE GENOMIC DNA]</scope>
    <source>
        <strain evidence="8 9">CCM 8421</strain>
    </source>
</reference>
<evidence type="ECO:0000256" key="3">
    <source>
        <dbReference type="ARBA" id="ARBA00022692"/>
    </source>
</evidence>
<comment type="subcellular location">
    <subcellularLocation>
        <location evidence="1">Cell membrane</location>
        <topology evidence="1">Multi-pass membrane protein</topology>
    </subcellularLocation>
</comment>
<feature type="transmembrane region" description="Helical" evidence="6">
    <location>
        <begin position="212"/>
        <end position="236"/>
    </location>
</feature>
<comment type="caution">
    <text evidence="8">The sequence shown here is derived from an EMBL/GenBank/DDBJ whole genome shotgun (WGS) entry which is preliminary data.</text>
</comment>
<dbReference type="SUPFAM" id="SSF103473">
    <property type="entry name" value="MFS general substrate transporter"/>
    <property type="match status" value="1"/>
</dbReference>
<dbReference type="Pfam" id="PF07690">
    <property type="entry name" value="MFS_1"/>
    <property type="match status" value="1"/>
</dbReference>
<keyword evidence="4 6" id="KW-1133">Transmembrane helix</keyword>
<proteinExistence type="predicted"/>
<feature type="transmembrane region" description="Helical" evidence="6">
    <location>
        <begin position="365"/>
        <end position="383"/>
    </location>
</feature>
<evidence type="ECO:0000256" key="4">
    <source>
        <dbReference type="ARBA" id="ARBA00022989"/>
    </source>
</evidence>
<protein>
    <submittedName>
        <fullName evidence="8">MFS transporter</fullName>
    </submittedName>
</protein>